<gene>
    <name evidence="1" type="ORF">BN971_00391</name>
</gene>
<organism evidence="1 2">
    <name type="scientific">Mycobacterium bohemicum DSM 44277</name>
    <dbReference type="NCBI Taxonomy" id="1236609"/>
    <lineage>
        <taxon>Bacteria</taxon>
        <taxon>Bacillati</taxon>
        <taxon>Actinomycetota</taxon>
        <taxon>Actinomycetes</taxon>
        <taxon>Mycobacteriales</taxon>
        <taxon>Mycobacteriaceae</taxon>
        <taxon>Mycobacterium</taxon>
    </lineage>
</organism>
<evidence type="ECO:0000313" key="2">
    <source>
        <dbReference type="Proteomes" id="UP000198875"/>
    </source>
</evidence>
<dbReference type="AlphaFoldDB" id="A0A0U0W2Q6"/>
<sequence length="73" mass="7762">MCAEPLLTELGQRFQGLLNAALTKGIAPPGRSGLGPRTMDAVAVVACEHPEATPEHIAHAYDMFLTEHGTGHR</sequence>
<dbReference type="Proteomes" id="UP000198875">
    <property type="component" value="Unassembled WGS sequence"/>
</dbReference>
<evidence type="ECO:0008006" key="3">
    <source>
        <dbReference type="Google" id="ProtNLM"/>
    </source>
</evidence>
<accession>A0A0U0W2Q6</accession>
<evidence type="ECO:0000313" key="1">
    <source>
        <dbReference type="EMBL" id="CPR04165.1"/>
    </source>
</evidence>
<reference evidence="1 2" key="1">
    <citation type="submission" date="2015-03" db="EMBL/GenBank/DDBJ databases">
        <authorList>
            <person name="Murphy D."/>
        </authorList>
    </citation>
    <scope>NUCLEOTIDE SEQUENCE [LARGE SCALE GENOMIC DNA]</scope>
    <source>
        <strain evidence="1 2">DSM 44277</strain>
    </source>
</reference>
<proteinExistence type="predicted"/>
<dbReference type="EMBL" id="CSTD01000001">
    <property type="protein sequence ID" value="CPR04165.1"/>
    <property type="molecule type" value="Genomic_DNA"/>
</dbReference>
<protein>
    <recommendedName>
        <fullName evidence="3">TetR family transcriptional regulator</fullName>
    </recommendedName>
</protein>
<name>A0A0U0W2Q6_MYCBE</name>